<evidence type="ECO:0000313" key="5">
    <source>
        <dbReference type="Proteomes" id="UP000189810"/>
    </source>
</evidence>
<evidence type="ECO:0000313" key="4">
    <source>
        <dbReference type="EMBL" id="SHK48340.1"/>
    </source>
</evidence>
<dbReference type="RefSeq" id="WP_079654277.1">
    <property type="nucleotide sequence ID" value="NZ_LT670846.1"/>
</dbReference>
<dbReference type="PANTHER" id="PTHR47637:SF1">
    <property type="entry name" value="CHAPERONE SURA"/>
    <property type="match status" value="1"/>
</dbReference>
<keyword evidence="5" id="KW-1185">Reference proteome</keyword>
<protein>
    <submittedName>
        <fullName evidence="4">Peptidyl-prolyl cis-trans isomerase SurA</fullName>
    </submittedName>
</protein>
<keyword evidence="2" id="KW-0697">Rotamase</keyword>
<dbReference type="GO" id="GO:0003755">
    <property type="term" value="F:peptidyl-prolyl cis-trans isomerase activity"/>
    <property type="evidence" value="ECO:0007669"/>
    <property type="project" value="UniProtKB-KW"/>
</dbReference>
<evidence type="ECO:0000259" key="3">
    <source>
        <dbReference type="Pfam" id="PF09312"/>
    </source>
</evidence>
<dbReference type="AlphaFoldDB" id="A0A1M6SUM8"/>
<dbReference type="STRING" id="381751.SAMN05444391_1171"/>
<evidence type="ECO:0000256" key="2">
    <source>
        <dbReference type="ARBA" id="ARBA00023110"/>
    </source>
</evidence>
<reference evidence="4 5" key="1">
    <citation type="submission" date="2016-11" db="EMBL/GenBank/DDBJ databases">
        <authorList>
            <person name="Jaros S."/>
            <person name="Januszkiewicz K."/>
            <person name="Wedrychowicz H."/>
        </authorList>
    </citation>
    <scope>NUCLEOTIDE SEQUENCE [LARGE SCALE GENOMIC DNA]</scope>
    <source>
        <strain evidence="4 5">DSM 19557</strain>
    </source>
</reference>
<dbReference type="InterPro" id="IPR050280">
    <property type="entry name" value="OMP_Chaperone_SurA"/>
</dbReference>
<proteinExistence type="predicted"/>
<dbReference type="Proteomes" id="UP000189810">
    <property type="component" value="Chromosome I"/>
</dbReference>
<gene>
    <name evidence="4" type="ORF">SAMN05444391_1171</name>
</gene>
<evidence type="ECO:0000256" key="1">
    <source>
        <dbReference type="ARBA" id="ARBA00022729"/>
    </source>
</evidence>
<sequence length="287" mass="32563">MVFRGVKEVSLGVLLWLLLIGFSLPAVLVDKVVASVNGQPITEKDLKLGALFYNTNDRKEILNRLIDTYLLYQYMASKGFSVPESYLEEAMKNMAKSNNMDVETLAKELSKDGFTLKELADFLGKQILATAAFREYLMNQIKVSDVDLELERLKKGKVKVLRRIELLVVDKKDREKLLKSMEKTVDLESLAKELGVKPEVIDVQKGDLVEPLDREVWKASVGSMVVAEDAQNVYIAKVLQQKEVYDTADDQTLKQEILQRKLSQEQENILRDLKKKSIIKIVDPGLS</sequence>
<dbReference type="InterPro" id="IPR015391">
    <property type="entry name" value="SurA_N"/>
</dbReference>
<keyword evidence="1" id="KW-0732">Signal</keyword>
<dbReference type="Gene3D" id="1.10.4030.10">
    <property type="entry name" value="Porin chaperone SurA, peptide-binding domain"/>
    <property type="match status" value="1"/>
</dbReference>
<accession>A0A1M6SUM8</accession>
<dbReference type="PANTHER" id="PTHR47637">
    <property type="entry name" value="CHAPERONE SURA"/>
    <property type="match status" value="1"/>
</dbReference>
<organism evidence="4 5">
    <name type="scientific">Thermocrinis minervae</name>
    <dbReference type="NCBI Taxonomy" id="381751"/>
    <lineage>
        <taxon>Bacteria</taxon>
        <taxon>Pseudomonadati</taxon>
        <taxon>Aquificota</taxon>
        <taxon>Aquificia</taxon>
        <taxon>Aquificales</taxon>
        <taxon>Aquificaceae</taxon>
        <taxon>Thermocrinis</taxon>
    </lineage>
</organism>
<dbReference type="SUPFAM" id="SSF109998">
    <property type="entry name" value="Triger factor/SurA peptide-binding domain-like"/>
    <property type="match status" value="1"/>
</dbReference>
<dbReference type="InterPro" id="IPR027304">
    <property type="entry name" value="Trigger_fact/SurA_dom_sf"/>
</dbReference>
<name>A0A1M6SUM8_9AQUI</name>
<dbReference type="OrthoDB" id="14601at2"/>
<feature type="domain" description="SurA N-terminal" evidence="3">
    <location>
        <begin position="58"/>
        <end position="129"/>
    </location>
</feature>
<keyword evidence="4" id="KW-0413">Isomerase</keyword>
<dbReference type="EMBL" id="LT670846">
    <property type="protein sequence ID" value="SHK48340.1"/>
    <property type="molecule type" value="Genomic_DNA"/>
</dbReference>
<dbReference type="Pfam" id="PF09312">
    <property type="entry name" value="SurA_N"/>
    <property type="match status" value="1"/>
</dbReference>